<reference evidence="2" key="1">
    <citation type="submission" date="2021-03" db="EMBL/GenBank/DDBJ databases">
        <title>Evolutionary innovations through gain and loss of genes in the ectomycorrhizal Boletales.</title>
        <authorList>
            <person name="Wu G."/>
            <person name="Miyauchi S."/>
            <person name="Morin E."/>
            <person name="Yang Z.-L."/>
            <person name="Xu J."/>
            <person name="Martin F.M."/>
        </authorList>
    </citation>
    <scope>NUCLEOTIDE SEQUENCE</scope>
    <source>
        <strain evidence="2">BR01</strain>
    </source>
</reference>
<keyword evidence="3" id="KW-1185">Reference proteome</keyword>
<name>A0A8I3A4S1_9AGAM</name>
<evidence type="ECO:0000313" key="3">
    <source>
        <dbReference type="Proteomes" id="UP000683000"/>
    </source>
</evidence>
<protein>
    <submittedName>
        <fullName evidence="2">Uncharacterized protein</fullName>
    </submittedName>
</protein>
<sequence>MYTVHQDYKILLKTHPDRPKVSKQKRKKLRDGHYYAHPDLSTRRNKNGRKHLPNTTTPKYPNDFPNHQVPRLDLLSITHLMSPCYKSFSSRLLEAPQPQPSAVCPNCPSPVPTITSWTRLQVGRLMSANLNSEIHSRLSALDRLQATALGRPICQPLALEGWSTSCQDTSTWQAIPVVWYSNKCYATEQAISLADTSSERR</sequence>
<dbReference type="Proteomes" id="UP000683000">
    <property type="component" value="Unassembled WGS sequence"/>
</dbReference>
<gene>
    <name evidence="2" type="ORF">JVT61DRAFT_11276</name>
</gene>
<organism evidence="2 3">
    <name type="scientific">Boletus reticuloceps</name>
    <dbReference type="NCBI Taxonomy" id="495285"/>
    <lineage>
        <taxon>Eukaryota</taxon>
        <taxon>Fungi</taxon>
        <taxon>Dikarya</taxon>
        <taxon>Basidiomycota</taxon>
        <taxon>Agaricomycotina</taxon>
        <taxon>Agaricomycetes</taxon>
        <taxon>Agaricomycetidae</taxon>
        <taxon>Boletales</taxon>
        <taxon>Boletineae</taxon>
        <taxon>Boletaceae</taxon>
        <taxon>Boletoideae</taxon>
        <taxon>Boletus</taxon>
    </lineage>
</organism>
<feature type="compositionally biased region" description="Basic residues" evidence="1">
    <location>
        <begin position="21"/>
        <end position="30"/>
    </location>
</feature>
<accession>A0A8I3A4S1</accession>
<evidence type="ECO:0000256" key="1">
    <source>
        <dbReference type="SAM" id="MobiDB-lite"/>
    </source>
</evidence>
<feature type="region of interest" description="Disordered" evidence="1">
    <location>
        <begin position="13"/>
        <end position="65"/>
    </location>
</feature>
<feature type="compositionally biased region" description="Basic residues" evidence="1">
    <location>
        <begin position="43"/>
        <end position="52"/>
    </location>
</feature>
<evidence type="ECO:0000313" key="2">
    <source>
        <dbReference type="EMBL" id="KAG6370641.1"/>
    </source>
</evidence>
<proteinExistence type="predicted"/>
<dbReference type="EMBL" id="JAGFBS010000047">
    <property type="protein sequence ID" value="KAG6370641.1"/>
    <property type="molecule type" value="Genomic_DNA"/>
</dbReference>
<feature type="compositionally biased region" description="Basic and acidic residues" evidence="1">
    <location>
        <begin position="31"/>
        <end position="42"/>
    </location>
</feature>
<dbReference type="AlphaFoldDB" id="A0A8I3A4S1"/>
<comment type="caution">
    <text evidence="2">The sequence shown here is derived from an EMBL/GenBank/DDBJ whole genome shotgun (WGS) entry which is preliminary data.</text>
</comment>